<dbReference type="Pfam" id="PF12771">
    <property type="entry name" value="SusD-like_2"/>
    <property type="match status" value="1"/>
</dbReference>
<reference evidence="2 3" key="1">
    <citation type="submission" date="2018-08" db="EMBL/GenBank/DDBJ databases">
        <title>A genome reference for cultivated species of the human gut microbiota.</title>
        <authorList>
            <person name="Zou Y."/>
            <person name="Xue W."/>
            <person name="Luo G."/>
        </authorList>
    </citation>
    <scope>NUCLEOTIDE SEQUENCE [LARGE SCALE GENOMIC DNA]</scope>
    <source>
        <strain evidence="2 3">OM06-2</strain>
    </source>
</reference>
<proteinExistence type="predicted"/>
<evidence type="ECO:0000256" key="1">
    <source>
        <dbReference type="SAM" id="Coils"/>
    </source>
</evidence>
<evidence type="ECO:0000313" key="2">
    <source>
        <dbReference type="EMBL" id="RGM92553.1"/>
    </source>
</evidence>
<dbReference type="Gene3D" id="1.25.40.390">
    <property type="match status" value="2"/>
</dbReference>
<gene>
    <name evidence="2" type="ORF">DXB87_03905</name>
</gene>
<accession>A0A3E4ZC34</accession>
<evidence type="ECO:0000313" key="3">
    <source>
        <dbReference type="Proteomes" id="UP000260814"/>
    </source>
</evidence>
<dbReference type="AlphaFoldDB" id="A0A3E4ZC34"/>
<dbReference type="Proteomes" id="UP000260814">
    <property type="component" value="Unassembled WGS sequence"/>
</dbReference>
<dbReference type="EMBL" id="QSTW01000003">
    <property type="protein sequence ID" value="RGM92553.1"/>
    <property type="molecule type" value="Genomic_DNA"/>
</dbReference>
<dbReference type="RefSeq" id="WP_117700891.1">
    <property type="nucleotide sequence ID" value="NZ_QSTW01000003.1"/>
</dbReference>
<dbReference type="InterPro" id="IPR041662">
    <property type="entry name" value="SusD-like_2"/>
</dbReference>
<organism evidence="2 3">
    <name type="scientific">Phocaeicola plebeius</name>
    <dbReference type="NCBI Taxonomy" id="310297"/>
    <lineage>
        <taxon>Bacteria</taxon>
        <taxon>Pseudomonadati</taxon>
        <taxon>Bacteroidota</taxon>
        <taxon>Bacteroidia</taxon>
        <taxon>Bacteroidales</taxon>
        <taxon>Bacteroidaceae</taxon>
        <taxon>Phocaeicola</taxon>
    </lineage>
</organism>
<feature type="coiled-coil region" evidence="1">
    <location>
        <begin position="525"/>
        <end position="552"/>
    </location>
</feature>
<keyword evidence="1" id="KW-0175">Coiled coil</keyword>
<protein>
    <recommendedName>
        <fullName evidence="4">RagB/SusD family nutrient uptake outer membrane protein</fullName>
    </recommendedName>
</protein>
<dbReference type="PROSITE" id="PS51257">
    <property type="entry name" value="PROKAR_LIPOPROTEIN"/>
    <property type="match status" value="1"/>
</dbReference>
<name>A0A3E4ZC34_9BACT</name>
<dbReference type="InterPro" id="IPR011990">
    <property type="entry name" value="TPR-like_helical_dom_sf"/>
</dbReference>
<sequence length="745" mass="82883">MKLRLYIGGLIAFSVLFSSCGKDSEEGESFEPHTYNVSGKVEKGPFVSGSTITIQPMDSKLQVRGDFYSSTIQDDMGNFSFGSKLFEAPYAELTANGYFFNEVEGELSSGTLSLRALVDLSDKTTVNVNVLTHLKYQRVQKLVEGGMSFKEANTQAQKELFTAFGLQKYEDKDASSLSIIGGTDESAALIAISSLLIVDRSEAALTEYLAKLCKEFGDNGAFTESTRQQMEEDRNALAGQLSAVRNHVIDRYEEIGLPIEVKELAYFFDWDNDGVAGNETLQEGQTVTLETTELQVPNQGGNYTIKITSPVPVYLEPLISEDDESYPPLISDDYFSTNIYEGLADASVSLEKSLENNVLTINVSPLNSRTSKEASVKVYDCMGNEVGEVKIVQEGNPDMPLPKLGETGKTVVAGFALELAKAFSQWSLMEQYYHYNKEANLVSQYISPDATIISDIWNYFYRANRMNLMFKEAEAKQLGVYQSYFDVWNALYYYYMVVAWGDVPYVDSTDFGVAGGSSIFKTSQSEIFSRLIKELQEAMDNLEEKKNESLRDVNDFFFVSRDVARILLADIYMYQGNYLQAESLLAKVISGGFYMLDSSNYNQKETITDLYNNGSGTETILAVRNGVMTRSNISLGVPSLVPLMTYTDVLLSYAECLCKNGRTSDAEIQLNKLVTAKELQLSGVTVLDKIKSARLQLTLYCDVNFAFLKRTGLAKEVYGVENYRLLLPIPQRDVIAGGISQNTGY</sequence>
<comment type="caution">
    <text evidence="2">The sequence shown here is derived from an EMBL/GenBank/DDBJ whole genome shotgun (WGS) entry which is preliminary data.</text>
</comment>
<evidence type="ECO:0008006" key="4">
    <source>
        <dbReference type="Google" id="ProtNLM"/>
    </source>
</evidence>
<dbReference type="SUPFAM" id="SSF48452">
    <property type="entry name" value="TPR-like"/>
    <property type="match status" value="1"/>
</dbReference>